<evidence type="ECO:0000256" key="3">
    <source>
        <dbReference type="SAM" id="SignalP"/>
    </source>
</evidence>
<sequence>MNARAWARPAAAVAAAVVALMVGPVAGTSATASPAVTASAPAATVRPTTTQPDGLASDEPSEDPGLDVEITEIGPAILRPEETLRVTGTVTNQTDEDLTAPAVQVRMQRSTPVSRTSLNRWLDPDSTFGTALVAQEELPERLPAGATVSFTLEVPAADLPVRAGWTAWGPRGIEVAVTDGQGTAHGVDRSFVLWYPDVDVEPTPVGVLAPVAATAEERTRARESGEPLATAAEKRVLPLVEALDRPGVTALVDPMLLSLGDDAAPEPGEGAPEPGDGASATPSATAGETPTGDDHVNTDDSTATDGADQPAATSRVHDAITALAAADDREVSLLPWADADVAALAHLGRTDLLNQSVNRATTAGQAAGLDAEATVAWPATATPDRQTLEAAADTGAAAVVLPSGALTPVRNLTYTPAGRADVVLADGSELAALVVDGQASAALGGGVLPGLGGTAADETELDPLTARQLLLAETAVIARERPSDPRALVLALPRGFTGDPVALASTLDALAAAPWVAPTTLTDLVQLPAPVLERTGLPRVDVAGGEVGAGDLLRMQRVRDDAVAFAAITEDPDGFVAPFQEALLTALSAAWRTDPAGRDALVASVQAQVGELDAQVAALPSSTVNLINSSAQIPIHVRNDLDVDVQVEVVLEPTDPRLQAREAVPLAVPAGAQATAQVPVRAVGSGDLPVNVLLRSDDGTAVGTPAKLQVRVRADWENVGTAVVAGVLAVMLVVGLVRTVRRGPRMDPGTPVPDPEG</sequence>
<accession>A0A5B8C7H1</accession>
<dbReference type="OrthoDB" id="3267347at2"/>
<feature type="transmembrane region" description="Helical" evidence="2">
    <location>
        <begin position="719"/>
        <end position="737"/>
    </location>
</feature>
<feature type="compositionally biased region" description="Low complexity" evidence="1">
    <location>
        <begin position="260"/>
        <end position="278"/>
    </location>
</feature>
<keyword evidence="3" id="KW-0732">Signal</keyword>
<dbReference type="AlphaFoldDB" id="A0A5B8C7H1"/>
<dbReference type="EMBL" id="CP040915">
    <property type="protein sequence ID" value="QDC26404.1"/>
    <property type="molecule type" value="Genomic_DNA"/>
</dbReference>
<evidence type="ECO:0000313" key="4">
    <source>
        <dbReference type="EMBL" id="QDC26404.1"/>
    </source>
</evidence>
<feature type="region of interest" description="Disordered" evidence="1">
    <location>
        <begin position="259"/>
        <end position="313"/>
    </location>
</feature>
<dbReference type="RefSeq" id="WP_139931118.1">
    <property type="nucleotide sequence ID" value="NZ_CP040915.1"/>
</dbReference>
<dbReference type="Pfam" id="PF19516">
    <property type="entry name" value="DUF6049"/>
    <property type="match status" value="1"/>
</dbReference>
<feature type="chain" id="PRO_5039715003" description="Glycoprotein" evidence="3">
    <location>
        <begin position="27"/>
        <end position="757"/>
    </location>
</feature>
<dbReference type="InterPro" id="IPR046112">
    <property type="entry name" value="DUF6049"/>
</dbReference>
<evidence type="ECO:0008006" key="6">
    <source>
        <dbReference type="Google" id="ProtNLM"/>
    </source>
</evidence>
<keyword evidence="2" id="KW-0812">Transmembrane</keyword>
<keyword evidence="2" id="KW-1133">Transmembrane helix</keyword>
<reference evidence="4 5" key="1">
    <citation type="submission" date="2019-05" db="EMBL/GenBank/DDBJ databases">
        <title>Georgenia *** sp. nov., and Georgenia *** sp. nov., isolated from the intestinal contents of plateau pika (Ochotona curzoniae) in the Qinghai-Tibet plateau of China.</title>
        <authorList>
            <person name="Tian Z."/>
        </authorList>
    </citation>
    <scope>NUCLEOTIDE SEQUENCE [LARGE SCALE GENOMIC DNA]</scope>
    <source>
        <strain evidence="4 5">Z443</strain>
    </source>
</reference>
<dbReference type="KEGG" id="gyu:FE374_18930"/>
<evidence type="ECO:0000256" key="2">
    <source>
        <dbReference type="SAM" id="Phobius"/>
    </source>
</evidence>
<evidence type="ECO:0000313" key="5">
    <source>
        <dbReference type="Proteomes" id="UP000314616"/>
    </source>
</evidence>
<feature type="region of interest" description="Disordered" evidence="1">
    <location>
        <begin position="30"/>
        <end position="67"/>
    </location>
</feature>
<feature type="compositionally biased region" description="Low complexity" evidence="1">
    <location>
        <begin position="30"/>
        <end position="50"/>
    </location>
</feature>
<name>A0A5B8C7H1_9MICO</name>
<protein>
    <recommendedName>
        <fullName evidence="6">Glycoprotein</fullName>
    </recommendedName>
</protein>
<dbReference type="Proteomes" id="UP000314616">
    <property type="component" value="Chromosome"/>
</dbReference>
<gene>
    <name evidence="4" type="ORF">FE374_18930</name>
</gene>
<organism evidence="4 5">
    <name type="scientific">Georgenia yuyongxinii</name>
    <dbReference type="NCBI Taxonomy" id="2589797"/>
    <lineage>
        <taxon>Bacteria</taxon>
        <taxon>Bacillati</taxon>
        <taxon>Actinomycetota</taxon>
        <taxon>Actinomycetes</taxon>
        <taxon>Micrococcales</taxon>
        <taxon>Bogoriellaceae</taxon>
        <taxon>Georgenia</taxon>
    </lineage>
</organism>
<proteinExistence type="predicted"/>
<evidence type="ECO:0000256" key="1">
    <source>
        <dbReference type="SAM" id="MobiDB-lite"/>
    </source>
</evidence>
<feature type="signal peptide" evidence="3">
    <location>
        <begin position="1"/>
        <end position="26"/>
    </location>
</feature>
<keyword evidence="2" id="KW-0472">Membrane</keyword>